<feature type="coiled-coil region" evidence="5">
    <location>
        <begin position="66"/>
        <end position="96"/>
    </location>
</feature>
<dbReference type="AlphaFoldDB" id="A0A7L9U5L5"/>
<dbReference type="PANTHER" id="PTHR30537:SF80">
    <property type="entry name" value="TRANSCRIPTIONAL REGULATOR"/>
    <property type="match status" value="1"/>
</dbReference>
<dbReference type="InterPro" id="IPR036390">
    <property type="entry name" value="WH_DNA-bd_sf"/>
</dbReference>
<keyword evidence="5" id="KW-0175">Coiled coil</keyword>
<evidence type="ECO:0000256" key="3">
    <source>
        <dbReference type="ARBA" id="ARBA00023125"/>
    </source>
</evidence>
<dbReference type="CDD" id="cd08422">
    <property type="entry name" value="PBP2_CrgA_like"/>
    <property type="match status" value="1"/>
</dbReference>
<dbReference type="InterPro" id="IPR000847">
    <property type="entry name" value="LysR_HTH_N"/>
</dbReference>
<dbReference type="InterPro" id="IPR036388">
    <property type="entry name" value="WH-like_DNA-bd_sf"/>
</dbReference>
<feature type="domain" description="HTH lysR-type" evidence="6">
    <location>
        <begin position="1"/>
        <end position="59"/>
    </location>
</feature>
<dbReference type="SUPFAM" id="SSF53850">
    <property type="entry name" value="Periplasmic binding protein-like II"/>
    <property type="match status" value="1"/>
</dbReference>
<dbReference type="Proteomes" id="UP000593875">
    <property type="component" value="Chromosome"/>
</dbReference>
<dbReference type="SUPFAM" id="SSF46785">
    <property type="entry name" value="Winged helix' DNA-binding domain"/>
    <property type="match status" value="1"/>
</dbReference>
<dbReference type="Gene3D" id="1.10.10.10">
    <property type="entry name" value="Winged helix-like DNA-binding domain superfamily/Winged helix DNA-binding domain"/>
    <property type="match status" value="1"/>
</dbReference>
<dbReference type="EMBL" id="CP062941">
    <property type="protein sequence ID" value="QOL50294.1"/>
    <property type="molecule type" value="Genomic_DNA"/>
</dbReference>
<dbReference type="GO" id="GO:0003677">
    <property type="term" value="F:DNA binding"/>
    <property type="evidence" value="ECO:0007669"/>
    <property type="project" value="UniProtKB-KW"/>
</dbReference>
<dbReference type="InterPro" id="IPR058163">
    <property type="entry name" value="LysR-type_TF_proteobact-type"/>
</dbReference>
<evidence type="ECO:0000256" key="5">
    <source>
        <dbReference type="SAM" id="Coils"/>
    </source>
</evidence>
<keyword evidence="2" id="KW-0805">Transcription regulation</keyword>
<protein>
    <submittedName>
        <fullName evidence="7">LysR family transcriptional regulator</fullName>
    </submittedName>
</protein>
<dbReference type="PROSITE" id="PS50931">
    <property type="entry name" value="HTH_LYSR"/>
    <property type="match status" value="1"/>
</dbReference>
<dbReference type="PANTHER" id="PTHR30537">
    <property type="entry name" value="HTH-TYPE TRANSCRIPTIONAL REGULATOR"/>
    <property type="match status" value="1"/>
</dbReference>
<evidence type="ECO:0000256" key="2">
    <source>
        <dbReference type="ARBA" id="ARBA00023015"/>
    </source>
</evidence>
<reference evidence="7 8" key="1">
    <citation type="submission" date="2020-10" db="EMBL/GenBank/DDBJ databases">
        <title>Genome sequencing of Massilia sp. LPB0304.</title>
        <authorList>
            <person name="Kim J."/>
        </authorList>
    </citation>
    <scope>NUCLEOTIDE SEQUENCE [LARGE SCALE GENOMIC DNA]</scope>
    <source>
        <strain evidence="7 8">LPB0304</strain>
    </source>
</reference>
<keyword evidence="8" id="KW-1185">Reference proteome</keyword>
<dbReference type="KEGG" id="mlir:LPB04_02995"/>
<dbReference type="Pfam" id="PF00126">
    <property type="entry name" value="HTH_1"/>
    <property type="match status" value="1"/>
</dbReference>
<comment type="similarity">
    <text evidence="1">Belongs to the LysR transcriptional regulatory family.</text>
</comment>
<evidence type="ECO:0000259" key="6">
    <source>
        <dbReference type="PROSITE" id="PS50931"/>
    </source>
</evidence>
<keyword evidence="3" id="KW-0238">DNA-binding</keyword>
<dbReference type="Pfam" id="PF03466">
    <property type="entry name" value="LysR_substrate"/>
    <property type="match status" value="1"/>
</dbReference>
<dbReference type="FunFam" id="3.40.190.290:FF:000001">
    <property type="entry name" value="Transcriptional regulator, LysR family"/>
    <property type="match status" value="1"/>
</dbReference>
<dbReference type="FunFam" id="1.10.10.10:FF:000001">
    <property type="entry name" value="LysR family transcriptional regulator"/>
    <property type="match status" value="1"/>
</dbReference>
<dbReference type="InterPro" id="IPR005119">
    <property type="entry name" value="LysR_subst-bd"/>
</dbReference>
<organism evidence="7 8">
    <name type="scientific">Massilia litorea</name>
    <dbReference type="NCBI Taxonomy" id="2769491"/>
    <lineage>
        <taxon>Bacteria</taxon>
        <taxon>Pseudomonadati</taxon>
        <taxon>Pseudomonadota</taxon>
        <taxon>Betaproteobacteria</taxon>
        <taxon>Burkholderiales</taxon>
        <taxon>Oxalobacteraceae</taxon>
        <taxon>Telluria group</taxon>
        <taxon>Massilia</taxon>
    </lineage>
</organism>
<gene>
    <name evidence="7" type="ORF">LPB04_02995</name>
</gene>
<evidence type="ECO:0000256" key="1">
    <source>
        <dbReference type="ARBA" id="ARBA00009437"/>
    </source>
</evidence>
<accession>A0A7L9U5L5</accession>
<proteinExistence type="inferred from homology"/>
<evidence type="ECO:0000313" key="7">
    <source>
        <dbReference type="EMBL" id="QOL50294.1"/>
    </source>
</evidence>
<dbReference type="RefSeq" id="WP_193687310.1">
    <property type="nucleotide sequence ID" value="NZ_CP062941.1"/>
</dbReference>
<name>A0A7L9U5L5_9BURK</name>
<keyword evidence="4" id="KW-0804">Transcription</keyword>
<sequence length="323" mass="35967">MDRLRLMETFVRVVETGNFSAVAREERATQSSISKQIQALETLLGAKLLVRSTRSHALTEAGKRYYERCRQVLDTLEEARVEIQRTENDIAGVLRVAAPASFGRLHIVPRLPAFFERYPQLKIDLQLDDGFVDLVVGGIDVAFRVGELKDSRLIARRIGTAHRAALASPAYLARHGEPQHPHELRDHQCIVYTGLATMNEWNFQDEEGGQHAVRVNGHLQSNSSEAIRQAVVEGLGICYTPQWVYGDDIRAGRVKPILTRYRLPPLPLNVVFQPARRPSIKISHFVSFFADAFSRDPDISPMLAADGASHDALGKLGTVGSRG</sequence>
<evidence type="ECO:0000256" key="4">
    <source>
        <dbReference type="ARBA" id="ARBA00023163"/>
    </source>
</evidence>
<dbReference type="GO" id="GO:0003700">
    <property type="term" value="F:DNA-binding transcription factor activity"/>
    <property type="evidence" value="ECO:0007669"/>
    <property type="project" value="InterPro"/>
</dbReference>
<evidence type="ECO:0000313" key="8">
    <source>
        <dbReference type="Proteomes" id="UP000593875"/>
    </source>
</evidence>
<dbReference type="Gene3D" id="3.40.190.290">
    <property type="match status" value="1"/>
</dbReference>